<dbReference type="EMBL" id="QPIZ01000014">
    <property type="protein sequence ID" value="RCW32729.1"/>
    <property type="molecule type" value="Genomic_DNA"/>
</dbReference>
<reference evidence="1 2" key="1">
    <citation type="submission" date="2018-07" db="EMBL/GenBank/DDBJ databases">
        <title>Freshwater and sediment microbial communities from various areas in North America, analyzing microbe dynamics in response to fracking.</title>
        <authorList>
            <person name="Lamendella R."/>
        </authorList>
    </citation>
    <scope>NUCLEOTIDE SEQUENCE [LARGE SCALE GENOMIC DNA]</scope>
    <source>
        <strain evidence="1 2">160A</strain>
    </source>
</reference>
<accession>A0A2T0XNJ6</accession>
<dbReference type="InterPro" id="IPR016769">
    <property type="entry name" value="Phage_SP01_Orf1"/>
</dbReference>
<name>A0A2T0XNJ6_9BACT</name>
<dbReference type="NCBIfam" id="NF046079">
    <property type="entry name" value="HAD_phos_BT0820"/>
    <property type="match status" value="1"/>
</dbReference>
<comment type="caution">
    <text evidence="1">The sequence shown here is derived from an EMBL/GenBank/DDBJ whole genome shotgun (WGS) entry which is preliminary data.</text>
</comment>
<organism evidence="1 2">
    <name type="scientific">Marinilabilia salmonicolor</name>
    <dbReference type="NCBI Taxonomy" id="989"/>
    <lineage>
        <taxon>Bacteria</taxon>
        <taxon>Pseudomonadati</taxon>
        <taxon>Bacteroidota</taxon>
        <taxon>Bacteroidia</taxon>
        <taxon>Marinilabiliales</taxon>
        <taxon>Marinilabiliaceae</taxon>
        <taxon>Marinilabilia</taxon>
    </lineage>
</organism>
<protein>
    <recommendedName>
        <fullName evidence="3">Hydrolase</fullName>
    </recommendedName>
</protein>
<dbReference type="InterPro" id="IPR023214">
    <property type="entry name" value="HAD_sf"/>
</dbReference>
<dbReference type="Proteomes" id="UP000252733">
    <property type="component" value="Unassembled WGS sequence"/>
</dbReference>
<dbReference type="PIRSF" id="PIRSF020079">
    <property type="entry name" value="UCP020079"/>
    <property type="match status" value="1"/>
</dbReference>
<sequence>MIIAVDFDGTIVEHQYPKIGKEKLFAFETLKALQKQGHLLILWTFRAGKELDEAVEYCKKNGLEFFAVNKSYPEEDNDPSLSRKINADLFIDDRNIGGFPGWGEIYQMLSNDVSEQERELFFSKYKKAERKTFCGFIKYLFCKD</sequence>
<dbReference type="InterPro" id="IPR036412">
    <property type="entry name" value="HAD-like_sf"/>
</dbReference>
<dbReference type="AlphaFoldDB" id="A0A2T0XNJ6"/>
<evidence type="ECO:0000313" key="2">
    <source>
        <dbReference type="Proteomes" id="UP000252733"/>
    </source>
</evidence>
<dbReference type="SUPFAM" id="SSF56784">
    <property type="entry name" value="HAD-like"/>
    <property type="match status" value="1"/>
</dbReference>
<evidence type="ECO:0008006" key="3">
    <source>
        <dbReference type="Google" id="ProtNLM"/>
    </source>
</evidence>
<dbReference type="OrthoDB" id="5431039at2"/>
<keyword evidence="2" id="KW-1185">Reference proteome</keyword>
<evidence type="ECO:0000313" key="1">
    <source>
        <dbReference type="EMBL" id="RCW32729.1"/>
    </source>
</evidence>
<dbReference type="STRING" id="1168289.GCA_000259075_02807"/>
<dbReference type="Gene3D" id="3.40.50.1000">
    <property type="entry name" value="HAD superfamily/HAD-like"/>
    <property type="match status" value="1"/>
</dbReference>
<gene>
    <name evidence="1" type="ORF">DFO77_11455</name>
</gene>
<dbReference type="RefSeq" id="WP_106152506.1">
    <property type="nucleotide sequence ID" value="NZ_PVTS01000005.1"/>
</dbReference>
<proteinExistence type="predicted"/>